<organism evidence="6 7">
    <name type="scientific">Conoideocrella luteorostrata</name>
    <dbReference type="NCBI Taxonomy" id="1105319"/>
    <lineage>
        <taxon>Eukaryota</taxon>
        <taxon>Fungi</taxon>
        <taxon>Dikarya</taxon>
        <taxon>Ascomycota</taxon>
        <taxon>Pezizomycotina</taxon>
        <taxon>Sordariomycetes</taxon>
        <taxon>Hypocreomycetidae</taxon>
        <taxon>Hypocreales</taxon>
        <taxon>Clavicipitaceae</taxon>
        <taxon>Conoideocrella</taxon>
    </lineage>
</organism>
<dbReference type="InterPro" id="IPR018466">
    <property type="entry name" value="Kre9/Knh1-like_N"/>
</dbReference>
<comment type="caution">
    <text evidence="6">The sequence shown here is derived from an EMBL/GenBank/DDBJ whole genome shotgun (WGS) entry which is preliminary data.</text>
</comment>
<feature type="domain" description="Beta-ketoacyl synthase C-terminal" evidence="4">
    <location>
        <begin position="254"/>
        <end position="297"/>
    </location>
</feature>
<evidence type="ECO:0000256" key="1">
    <source>
        <dbReference type="ARBA" id="ARBA00022729"/>
    </source>
</evidence>
<evidence type="ECO:0000259" key="5">
    <source>
        <dbReference type="Pfam" id="PF10342"/>
    </source>
</evidence>
<keyword evidence="7" id="KW-1185">Reference proteome</keyword>
<accession>A0AAJ0FSZ1</accession>
<keyword evidence="1 3" id="KW-0732">Signal</keyword>
<dbReference type="InterPro" id="IPR052982">
    <property type="entry name" value="SRP1/TIP1-like"/>
</dbReference>
<evidence type="ECO:0008006" key="8">
    <source>
        <dbReference type="Google" id="ProtNLM"/>
    </source>
</evidence>
<feature type="domain" description="Yeast cell wall synthesis Kre9/Knh1-like N-terminal" evidence="5">
    <location>
        <begin position="31"/>
        <end position="126"/>
    </location>
</feature>
<dbReference type="SUPFAM" id="SSF53901">
    <property type="entry name" value="Thiolase-like"/>
    <property type="match status" value="1"/>
</dbReference>
<sequence>MLFHAAAASLLLTGVSVLAQDPTGDFDSIFKPTENQTIQAGSSVVIEWSILNTKDYGDAKVDIEVLGGKSSDTLVPLGTIASGVENSDLKYKWQVNSSLGDDKQYGIRILLSSDKKIHQYSPKFVIKKAASSDRATDTTASTGTAQSTKSDSSSSASTATSTSHDTNFIANESASTSQITSSTTSPKPSSGAGSAAKIHTLALAVISWLFVALSTLTVRARARCLWSYGAQRPIAATTDTYGAQDLLSAPRPHTHGTGTRLGDPVEGVSLAEVFAGAALGSVEPLRLGSAKSNIGHSGQTTPSPPCTTLSAAALGGHARLLQPAEARYAALLTAVAGDLAQPFLGLCEEVFDDPLY</sequence>
<dbReference type="AlphaFoldDB" id="A0AAJ0FSZ1"/>
<dbReference type="PANTHER" id="PTHR40633:SF1">
    <property type="entry name" value="GPI ANCHORED SERINE-THREONINE RICH PROTEIN (AFU_ORTHOLOGUE AFUA_1G03630)"/>
    <property type="match status" value="1"/>
</dbReference>
<reference evidence="6" key="1">
    <citation type="submission" date="2023-06" db="EMBL/GenBank/DDBJ databases">
        <title>Conoideocrella luteorostrata (Hypocreales: Clavicipitaceae), a potential biocontrol fungus for elongate hemlock scale in United States Christmas tree production areas.</title>
        <authorList>
            <person name="Barrett H."/>
            <person name="Lovett B."/>
            <person name="Macias A.M."/>
            <person name="Stajich J.E."/>
            <person name="Kasson M.T."/>
        </authorList>
    </citation>
    <scope>NUCLEOTIDE SEQUENCE</scope>
    <source>
        <strain evidence="6">ARSEF 14590</strain>
    </source>
</reference>
<evidence type="ECO:0000256" key="2">
    <source>
        <dbReference type="SAM" id="MobiDB-lite"/>
    </source>
</evidence>
<feature type="region of interest" description="Disordered" evidence="2">
    <location>
        <begin position="135"/>
        <end position="193"/>
    </location>
</feature>
<dbReference type="Proteomes" id="UP001251528">
    <property type="component" value="Unassembled WGS sequence"/>
</dbReference>
<evidence type="ECO:0000259" key="4">
    <source>
        <dbReference type="Pfam" id="PF02801"/>
    </source>
</evidence>
<dbReference type="Pfam" id="PF02801">
    <property type="entry name" value="Ketoacyl-synt_C"/>
    <property type="match status" value="1"/>
</dbReference>
<evidence type="ECO:0000313" key="6">
    <source>
        <dbReference type="EMBL" id="KAK2595347.1"/>
    </source>
</evidence>
<protein>
    <recommendedName>
        <fullName evidence="8">Ser-Thr-rich glycosyl-phosphatidyl-inositol-anchored membrane family-domain-containing protein</fullName>
    </recommendedName>
</protein>
<dbReference type="InterPro" id="IPR014031">
    <property type="entry name" value="Ketoacyl_synth_C"/>
</dbReference>
<feature type="compositionally biased region" description="Low complexity" evidence="2">
    <location>
        <begin position="173"/>
        <end position="193"/>
    </location>
</feature>
<feature type="signal peptide" evidence="3">
    <location>
        <begin position="1"/>
        <end position="19"/>
    </location>
</feature>
<dbReference type="PANTHER" id="PTHR40633">
    <property type="entry name" value="MATRIX PROTEIN, PUTATIVE (AFU_ORTHOLOGUE AFUA_8G05410)-RELATED"/>
    <property type="match status" value="1"/>
</dbReference>
<feature type="compositionally biased region" description="Low complexity" evidence="2">
    <location>
        <begin position="137"/>
        <end position="163"/>
    </location>
</feature>
<feature type="chain" id="PRO_5042617499" description="Ser-Thr-rich glycosyl-phosphatidyl-inositol-anchored membrane family-domain-containing protein" evidence="3">
    <location>
        <begin position="20"/>
        <end position="356"/>
    </location>
</feature>
<name>A0AAJ0FSZ1_9HYPO</name>
<dbReference type="Pfam" id="PF10342">
    <property type="entry name" value="Kre9_KNH"/>
    <property type="match status" value="1"/>
</dbReference>
<evidence type="ECO:0000256" key="3">
    <source>
        <dbReference type="SAM" id="SignalP"/>
    </source>
</evidence>
<evidence type="ECO:0000313" key="7">
    <source>
        <dbReference type="Proteomes" id="UP001251528"/>
    </source>
</evidence>
<dbReference type="Gene3D" id="3.40.47.10">
    <property type="match status" value="1"/>
</dbReference>
<proteinExistence type="predicted"/>
<dbReference type="EMBL" id="JASWJB010000135">
    <property type="protein sequence ID" value="KAK2595347.1"/>
    <property type="molecule type" value="Genomic_DNA"/>
</dbReference>
<gene>
    <name evidence="6" type="ORF">QQS21_006947</name>
</gene>
<dbReference type="InterPro" id="IPR016039">
    <property type="entry name" value="Thiolase-like"/>
</dbReference>
<dbReference type="GO" id="GO:0016746">
    <property type="term" value="F:acyltransferase activity"/>
    <property type="evidence" value="ECO:0007669"/>
    <property type="project" value="InterPro"/>
</dbReference>